<dbReference type="Proteomes" id="UP000602759">
    <property type="component" value="Unassembled WGS sequence"/>
</dbReference>
<evidence type="ECO:0000313" key="1">
    <source>
        <dbReference type="EMBL" id="MBD1432318.1"/>
    </source>
</evidence>
<proteinExistence type="predicted"/>
<gene>
    <name evidence="1" type="ORF">H8B06_05735</name>
</gene>
<dbReference type="RefSeq" id="WP_190993331.1">
    <property type="nucleotide sequence ID" value="NZ_JACOIK010000003.1"/>
</dbReference>
<reference evidence="1 2" key="1">
    <citation type="submission" date="2020-08" db="EMBL/GenBank/DDBJ databases">
        <title>Sphingobacterium sp. DN00404 isolated from aquaculture water.</title>
        <authorList>
            <person name="Zhang M."/>
        </authorList>
    </citation>
    <scope>NUCLEOTIDE SEQUENCE [LARGE SCALE GENOMIC DNA]</scope>
    <source>
        <strain evidence="1 2">DN00404</strain>
    </source>
</reference>
<organism evidence="1 2">
    <name type="scientific">Sphingobacterium micropteri</name>
    <dbReference type="NCBI Taxonomy" id="2763501"/>
    <lineage>
        <taxon>Bacteria</taxon>
        <taxon>Pseudomonadati</taxon>
        <taxon>Bacteroidota</taxon>
        <taxon>Sphingobacteriia</taxon>
        <taxon>Sphingobacteriales</taxon>
        <taxon>Sphingobacteriaceae</taxon>
        <taxon>Sphingobacterium</taxon>
    </lineage>
</organism>
<keyword evidence="2" id="KW-1185">Reference proteome</keyword>
<comment type="caution">
    <text evidence="1">The sequence shown here is derived from an EMBL/GenBank/DDBJ whole genome shotgun (WGS) entry which is preliminary data.</text>
</comment>
<name>A0ABR7YLX6_9SPHI</name>
<evidence type="ECO:0000313" key="2">
    <source>
        <dbReference type="Proteomes" id="UP000602759"/>
    </source>
</evidence>
<accession>A0ABR7YLX6</accession>
<sequence>MKRILTHVQIIVVKGLIGILYSCGTNNNLAKVPPVKRHEIINGGGYEQKGYGQPNEEDIRIFGQVMTYDNRVAAGASIYLVSQEQDTLATAKTDSEGKFDITLQTDVFHGQLIASGNVSYFAIPNLSLGVYAREFNFKIRMALEPVMDYEYMELNNKQRREIEKLHKKRKVE</sequence>
<protein>
    <submittedName>
        <fullName evidence="1">Carboxypeptidase regulatory-like domain-containing protein</fullName>
    </submittedName>
</protein>
<dbReference type="EMBL" id="JACOIK010000003">
    <property type="protein sequence ID" value="MBD1432318.1"/>
    <property type="molecule type" value="Genomic_DNA"/>
</dbReference>